<keyword evidence="3" id="KW-1185">Reference proteome</keyword>
<evidence type="ECO:0000313" key="3">
    <source>
        <dbReference type="Proteomes" id="UP001151071"/>
    </source>
</evidence>
<name>A0A9X3TU83_9BACL</name>
<dbReference type="EMBL" id="JAPYYP010000058">
    <property type="protein sequence ID" value="MDA5110999.1"/>
    <property type="molecule type" value="Genomic_DNA"/>
</dbReference>
<dbReference type="SUPFAM" id="SSF47413">
    <property type="entry name" value="lambda repressor-like DNA-binding domains"/>
    <property type="match status" value="1"/>
</dbReference>
<dbReference type="InterPro" id="IPR010982">
    <property type="entry name" value="Lambda_DNA-bd_dom_sf"/>
</dbReference>
<dbReference type="Gene3D" id="1.10.260.40">
    <property type="entry name" value="lambda repressor-like DNA-binding domains"/>
    <property type="match status" value="1"/>
</dbReference>
<dbReference type="AlphaFoldDB" id="A0A9X3TU83"/>
<dbReference type="PROSITE" id="PS50943">
    <property type="entry name" value="HTH_CROC1"/>
    <property type="match status" value="1"/>
</dbReference>
<dbReference type="CDD" id="cd00093">
    <property type="entry name" value="HTH_XRE"/>
    <property type="match status" value="1"/>
</dbReference>
<protein>
    <submittedName>
        <fullName evidence="2">Helix-turn-helix domain-containing protein</fullName>
    </submittedName>
</protein>
<feature type="domain" description="HTH cro/C1-type" evidence="1">
    <location>
        <begin position="37"/>
        <end position="83"/>
    </location>
</feature>
<dbReference type="Pfam" id="PF01381">
    <property type="entry name" value="HTH_3"/>
    <property type="match status" value="1"/>
</dbReference>
<evidence type="ECO:0000259" key="1">
    <source>
        <dbReference type="PROSITE" id="PS50943"/>
    </source>
</evidence>
<organism evidence="2 3">
    <name type="scientific">Brevibacillus thermoruber</name>
    <dbReference type="NCBI Taxonomy" id="33942"/>
    <lineage>
        <taxon>Bacteria</taxon>
        <taxon>Bacillati</taxon>
        <taxon>Bacillota</taxon>
        <taxon>Bacilli</taxon>
        <taxon>Bacillales</taxon>
        <taxon>Paenibacillaceae</taxon>
        <taxon>Brevibacillus</taxon>
    </lineage>
</organism>
<sequence>MGHDFQALKASAREIPGVREYLQSFPAIIADLVMSRRIQMGLSQEQLAELAETTQATISRIESGDEDVELGVLTDVFKVLGITS</sequence>
<reference evidence="2" key="1">
    <citation type="submission" date="2022-12" db="EMBL/GenBank/DDBJ databases">
        <title>Draft genome sequence of the thermophilic strain Brevibacillus thermoruber HT42, isolated from Los Humeros, Puebla, Mexico, with biotechnological potential.</title>
        <authorList>
            <person name="Lara Sanchez J."/>
            <person name="Solis Palacios R."/>
            <person name="Bustos Baena A.S."/>
            <person name="Ruz Baez A.E."/>
            <person name="Espinosa Luna G."/>
            <person name="Oliart Ros R.M."/>
        </authorList>
    </citation>
    <scope>NUCLEOTIDE SEQUENCE</scope>
    <source>
        <strain evidence="2">HT42</strain>
    </source>
</reference>
<dbReference type="SMART" id="SM00530">
    <property type="entry name" value="HTH_XRE"/>
    <property type="match status" value="1"/>
</dbReference>
<comment type="caution">
    <text evidence="2">The sequence shown here is derived from an EMBL/GenBank/DDBJ whole genome shotgun (WGS) entry which is preliminary data.</text>
</comment>
<evidence type="ECO:0000313" key="2">
    <source>
        <dbReference type="EMBL" id="MDA5110999.1"/>
    </source>
</evidence>
<dbReference type="Proteomes" id="UP001151071">
    <property type="component" value="Unassembled WGS sequence"/>
</dbReference>
<dbReference type="RefSeq" id="WP_271141058.1">
    <property type="nucleotide sequence ID" value="NZ_JAPYYP010000058.1"/>
</dbReference>
<gene>
    <name evidence="2" type="ORF">O3V59_21935</name>
</gene>
<proteinExistence type="predicted"/>
<dbReference type="InterPro" id="IPR001387">
    <property type="entry name" value="Cro/C1-type_HTH"/>
</dbReference>
<dbReference type="GO" id="GO:0003677">
    <property type="term" value="F:DNA binding"/>
    <property type="evidence" value="ECO:0007669"/>
    <property type="project" value="InterPro"/>
</dbReference>
<accession>A0A9X3TU83</accession>